<evidence type="ECO:0000313" key="1">
    <source>
        <dbReference type="Ensembl" id="ENSFHEP00000032823.1"/>
    </source>
</evidence>
<evidence type="ECO:0000313" key="2">
    <source>
        <dbReference type="Proteomes" id="UP000265000"/>
    </source>
</evidence>
<reference evidence="1" key="2">
    <citation type="submission" date="2025-09" db="UniProtKB">
        <authorList>
            <consortium name="Ensembl"/>
        </authorList>
    </citation>
    <scope>IDENTIFICATION</scope>
</reference>
<protein>
    <submittedName>
        <fullName evidence="1">Uncharacterized protein</fullName>
    </submittedName>
</protein>
<name>A0A3Q2QXF1_FUNHE</name>
<dbReference type="Ensembl" id="ENSFHET00000026571.1">
    <property type="protein sequence ID" value="ENSFHEP00000032823.1"/>
    <property type="gene ID" value="ENSFHEG00000019527.1"/>
</dbReference>
<accession>A0A3Q2QXF1</accession>
<organism evidence="1 2">
    <name type="scientific">Fundulus heteroclitus</name>
    <name type="common">Killifish</name>
    <name type="synonym">Mummichog</name>
    <dbReference type="NCBI Taxonomy" id="8078"/>
    <lineage>
        <taxon>Eukaryota</taxon>
        <taxon>Metazoa</taxon>
        <taxon>Chordata</taxon>
        <taxon>Craniata</taxon>
        <taxon>Vertebrata</taxon>
        <taxon>Euteleostomi</taxon>
        <taxon>Actinopterygii</taxon>
        <taxon>Neopterygii</taxon>
        <taxon>Teleostei</taxon>
        <taxon>Neoteleostei</taxon>
        <taxon>Acanthomorphata</taxon>
        <taxon>Ovalentaria</taxon>
        <taxon>Atherinomorphae</taxon>
        <taxon>Cyprinodontiformes</taxon>
        <taxon>Fundulidae</taxon>
        <taxon>Fundulus</taxon>
    </lineage>
</organism>
<proteinExistence type="predicted"/>
<reference evidence="1" key="1">
    <citation type="submission" date="2025-08" db="UniProtKB">
        <authorList>
            <consortium name="Ensembl"/>
        </authorList>
    </citation>
    <scope>IDENTIFICATION</scope>
</reference>
<sequence length="108" mass="12603">MSETTFDGQIPIIKFEYNFKHPYSNWFVLGHKLAVLNFLACEFFSQILLGLQHFKHTRCHLTVYQTLLTLKKKRFAAQIRLPPLPNGRLKSEPCCHCHVCGGKMLFHK</sequence>
<dbReference type="Proteomes" id="UP000265000">
    <property type="component" value="Unplaced"/>
</dbReference>
<keyword evidence="2" id="KW-1185">Reference proteome</keyword>
<dbReference type="AlphaFoldDB" id="A0A3Q2QXF1"/>